<dbReference type="AlphaFoldDB" id="A0A1Y1KUH2"/>
<reference evidence="6" key="1">
    <citation type="journal article" date="2016" name="Sci. Rep.">
        <title>Molecular characterization of firefly nuptial gifts: a multi-omics approach sheds light on postcopulatory sexual selection.</title>
        <authorList>
            <person name="Al-Wathiqui N."/>
            <person name="Fallon T.R."/>
            <person name="South A."/>
            <person name="Weng J.K."/>
            <person name="Lewis S.M."/>
        </authorList>
    </citation>
    <scope>NUCLEOTIDE SEQUENCE</scope>
</reference>
<dbReference type="SUPFAM" id="SSF53187">
    <property type="entry name" value="Zn-dependent exopeptidases"/>
    <property type="match status" value="1"/>
</dbReference>
<sequence>MHGGGDDPSEHYAANRHTVPPVIAIIFIMFIFSLYGIVYLIDGIFPNPLYIIDEKDNPAAFIAERVQQDLKEFTEIGPRIIGSYENEVTAVDYLRQKIQEVKQEANAVQKMEVDEQVASGSYLVDKGFVSVYDKVQNVLVKLHSSNHSRHTLLINAHFDSAPGTSGAGDNGVNCATMLELLRKLS</sequence>
<reference evidence="7" key="3">
    <citation type="submission" date="2019-08" db="EMBL/GenBank/DDBJ databases">
        <authorList>
            <consortium name="Photinus pyralis genome working group"/>
            <person name="Fallon T.R."/>
            <person name="Sander Lower S.E."/>
            <person name="Weng J.-K."/>
        </authorList>
    </citation>
    <scope>NUCLEOTIDE SEQUENCE</scope>
    <source>
        <strain evidence="7">1611_PpyrPB1</strain>
        <tissue evidence="7">Whole body</tissue>
    </source>
</reference>
<dbReference type="PANTHER" id="PTHR12147:SF22">
    <property type="entry name" value="ENDOPLASMIC RETICULUM METALLOPEPTIDASE 1"/>
    <property type="match status" value="1"/>
</dbReference>
<keyword evidence="8" id="KW-1185">Reference proteome</keyword>
<dbReference type="EMBL" id="GEZM01073497">
    <property type="protein sequence ID" value="JAV65045.1"/>
    <property type="molecule type" value="Transcribed_RNA"/>
</dbReference>
<evidence type="ECO:0000313" key="8">
    <source>
        <dbReference type="Proteomes" id="UP000327044"/>
    </source>
</evidence>
<dbReference type="EMBL" id="GEZM01073490">
    <property type="protein sequence ID" value="JAV65056.1"/>
    <property type="molecule type" value="Transcribed_RNA"/>
</dbReference>
<evidence type="ECO:0000256" key="4">
    <source>
        <dbReference type="SAM" id="Phobius"/>
    </source>
</evidence>
<dbReference type="GO" id="GO:0006508">
    <property type="term" value="P:proteolysis"/>
    <property type="evidence" value="ECO:0007669"/>
    <property type="project" value="InterPro"/>
</dbReference>
<evidence type="ECO:0000313" key="6">
    <source>
        <dbReference type="EMBL" id="JAV65049.1"/>
    </source>
</evidence>
<evidence type="ECO:0000259" key="5">
    <source>
        <dbReference type="Pfam" id="PF04389"/>
    </source>
</evidence>
<dbReference type="InterPro" id="IPR007484">
    <property type="entry name" value="Peptidase_M28"/>
</dbReference>
<organism evidence="6">
    <name type="scientific">Photinus pyralis</name>
    <name type="common">Common eastern firefly</name>
    <name type="synonym">Lampyris pyralis</name>
    <dbReference type="NCBI Taxonomy" id="7054"/>
    <lineage>
        <taxon>Eukaryota</taxon>
        <taxon>Metazoa</taxon>
        <taxon>Ecdysozoa</taxon>
        <taxon>Arthropoda</taxon>
        <taxon>Hexapoda</taxon>
        <taxon>Insecta</taxon>
        <taxon>Pterygota</taxon>
        <taxon>Neoptera</taxon>
        <taxon>Endopterygota</taxon>
        <taxon>Coleoptera</taxon>
        <taxon>Polyphaga</taxon>
        <taxon>Elateriformia</taxon>
        <taxon>Elateroidea</taxon>
        <taxon>Lampyridae</taxon>
        <taxon>Lampyrinae</taxon>
        <taxon>Photinus</taxon>
    </lineage>
</organism>
<name>A0A1Y1KUH2_PHOPY</name>
<dbReference type="Gene3D" id="3.40.630.10">
    <property type="entry name" value="Zn peptidases"/>
    <property type="match status" value="1"/>
</dbReference>
<dbReference type="EMBL" id="VVIM01000001">
    <property type="protein sequence ID" value="KAB0803920.1"/>
    <property type="molecule type" value="Genomic_DNA"/>
</dbReference>
<reference evidence="7 8" key="2">
    <citation type="journal article" date="2018" name="Elife">
        <title>Firefly genomes illuminate parallel origins of bioluminescence in beetles.</title>
        <authorList>
            <person name="Fallon T.R."/>
            <person name="Lower S.E."/>
            <person name="Chang C.H."/>
            <person name="Bessho-Uehara M."/>
            <person name="Martin G.J."/>
            <person name="Bewick A.J."/>
            <person name="Behringer M."/>
            <person name="Debat H.J."/>
            <person name="Wong I."/>
            <person name="Day J.C."/>
            <person name="Suvorov A."/>
            <person name="Silva C.J."/>
            <person name="Stanger-Hall K.F."/>
            <person name="Hall D.W."/>
            <person name="Schmitz R.J."/>
            <person name="Nelson D.R."/>
            <person name="Lewis S.M."/>
            <person name="Shigenobu S."/>
            <person name="Bybee S.M."/>
            <person name="Larracuente A.M."/>
            <person name="Oba Y."/>
            <person name="Weng J.K."/>
        </authorList>
    </citation>
    <scope>NUCLEOTIDE SEQUENCE [LARGE SCALE GENOMIC DNA]</scope>
    <source>
        <strain evidence="7">1611_PpyrPB1</strain>
        <tissue evidence="7">Whole body</tissue>
    </source>
</reference>
<feature type="transmembrane region" description="Helical" evidence="4">
    <location>
        <begin position="22"/>
        <end position="41"/>
    </location>
</feature>
<dbReference type="Proteomes" id="UP000327044">
    <property type="component" value="Unassembled WGS sequence"/>
</dbReference>
<dbReference type="InParanoid" id="A0A1Y1KUH2"/>
<dbReference type="EMBL" id="GEZM01073491">
    <property type="protein sequence ID" value="JAV65054.1"/>
    <property type="molecule type" value="Transcribed_RNA"/>
</dbReference>
<dbReference type="EMBL" id="GEZM01073489">
    <property type="protein sequence ID" value="JAV65059.1"/>
    <property type="molecule type" value="Transcribed_RNA"/>
</dbReference>
<keyword evidence="4" id="KW-0812">Transmembrane</keyword>
<feature type="domain" description="Peptidase M28" evidence="5">
    <location>
        <begin position="137"/>
        <end position="184"/>
    </location>
</feature>
<proteinExistence type="predicted"/>
<keyword evidence="4" id="KW-0472">Membrane</keyword>
<dbReference type="PANTHER" id="PTHR12147">
    <property type="entry name" value="METALLOPEPTIDASE M28 FAMILY MEMBER"/>
    <property type="match status" value="1"/>
</dbReference>
<evidence type="ECO:0000256" key="3">
    <source>
        <dbReference type="ARBA" id="ARBA00022824"/>
    </source>
</evidence>
<protein>
    <recommendedName>
        <fullName evidence="5">Peptidase M28 domain-containing protein</fullName>
    </recommendedName>
</protein>
<evidence type="ECO:0000313" key="7">
    <source>
        <dbReference type="EMBL" id="KAB0803920.1"/>
    </source>
</evidence>
<keyword evidence="4" id="KW-1133">Transmembrane helix</keyword>
<gene>
    <name evidence="7" type="ORF">PPYR_00890</name>
</gene>
<dbReference type="EMBL" id="GEZM01073494">
    <property type="protein sequence ID" value="JAV65049.1"/>
    <property type="molecule type" value="Transcribed_RNA"/>
</dbReference>
<keyword evidence="3" id="KW-0256">Endoplasmic reticulum</keyword>
<dbReference type="EMBL" id="GEZM01073493">
    <property type="protein sequence ID" value="JAV65052.1"/>
    <property type="molecule type" value="Transcribed_RNA"/>
</dbReference>
<dbReference type="EMBL" id="GEZM01073488">
    <property type="protein sequence ID" value="JAV65061.1"/>
    <property type="molecule type" value="Transcribed_RNA"/>
</dbReference>
<dbReference type="GO" id="GO:0005783">
    <property type="term" value="C:endoplasmic reticulum"/>
    <property type="evidence" value="ECO:0007669"/>
    <property type="project" value="UniProtKB-SubCell"/>
</dbReference>
<dbReference type="InterPro" id="IPR045175">
    <property type="entry name" value="M28_fam"/>
</dbReference>
<evidence type="ECO:0000256" key="1">
    <source>
        <dbReference type="ARBA" id="ARBA00001947"/>
    </source>
</evidence>
<evidence type="ECO:0000256" key="2">
    <source>
        <dbReference type="ARBA" id="ARBA00004240"/>
    </source>
</evidence>
<dbReference type="Pfam" id="PF04389">
    <property type="entry name" value="Peptidase_M28"/>
    <property type="match status" value="1"/>
</dbReference>
<accession>A0A1Y1KUH2</accession>
<comment type="cofactor">
    <cofactor evidence="1">
        <name>Zn(2+)</name>
        <dbReference type="ChEBI" id="CHEBI:29105"/>
    </cofactor>
</comment>
<comment type="subcellular location">
    <subcellularLocation>
        <location evidence="2">Endoplasmic reticulum</location>
    </subcellularLocation>
</comment>
<dbReference type="GO" id="GO:0008235">
    <property type="term" value="F:metalloexopeptidase activity"/>
    <property type="evidence" value="ECO:0007669"/>
    <property type="project" value="InterPro"/>
</dbReference>